<dbReference type="PANTHER" id="PTHR43132:SF2">
    <property type="entry name" value="ARSENICAL RESISTANCE OPERON REPRESSOR ARSR-RELATED"/>
    <property type="match status" value="1"/>
</dbReference>
<sequence length="106" mass="11781">MQQNATSAAELLKDLAHPGRLLVLCALVTREHTVGELEELTGLGQSALSQHLARLRDSGMVATRREAQRIFYSISDGKAQIMLEALHRVYCVDDPVDSKLEQRIPE</sequence>
<dbReference type="PROSITE" id="PS50987">
    <property type="entry name" value="HTH_ARSR_2"/>
    <property type="match status" value="1"/>
</dbReference>
<evidence type="ECO:0000256" key="2">
    <source>
        <dbReference type="ARBA" id="ARBA00023125"/>
    </source>
</evidence>
<dbReference type="SMART" id="SM00418">
    <property type="entry name" value="HTH_ARSR"/>
    <property type="match status" value="1"/>
</dbReference>
<proteinExistence type="predicted"/>
<keyword evidence="6" id="KW-1185">Reference proteome</keyword>
<gene>
    <name evidence="5" type="ORF">E2F43_03450</name>
</gene>
<dbReference type="NCBIfam" id="NF033788">
    <property type="entry name" value="HTH_metalloreg"/>
    <property type="match status" value="1"/>
</dbReference>
<evidence type="ECO:0000256" key="1">
    <source>
        <dbReference type="ARBA" id="ARBA00023015"/>
    </source>
</evidence>
<comment type="caution">
    <text evidence="5">The sequence shown here is derived from an EMBL/GenBank/DDBJ whole genome shotgun (WGS) entry which is preliminary data.</text>
</comment>
<dbReference type="InterPro" id="IPR036388">
    <property type="entry name" value="WH-like_DNA-bd_sf"/>
</dbReference>
<dbReference type="Proteomes" id="UP000295554">
    <property type="component" value="Unassembled WGS sequence"/>
</dbReference>
<dbReference type="GO" id="GO:0003677">
    <property type="term" value="F:DNA binding"/>
    <property type="evidence" value="ECO:0007669"/>
    <property type="project" value="UniProtKB-KW"/>
</dbReference>
<dbReference type="AlphaFoldDB" id="A0A4R5LX40"/>
<reference evidence="5 6" key="1">
    <citation type="submission" date="2019-03" db="EMBL/GenBank/DDBJ databases">
        <title>Seongchinamella monodicae gen. nov., sp. nov., a novel member of the Gammaproteobacteria isolated from a tidal mudflat of beach.</title>
        <authorList>
            <person name="Yang H.G."/>
            <person name="Kang J.W."/>
            <person name="Lee S.D."/>
        </authorList>
    </citation>
    <scope>NUCLEOTIDE SEQUENCE [LARGE SCALE GENOMIC DNA]</scope>
    <source>
        <strain evidence="5 6">GH4-78</strain>
    </source>
</reference>
<evidence type="ECO:0000313" key="6">
    <source>
        <dbReference type="Proteomes" id="UP000295554"/>
    </source>
</evidence>
<evidence type="ECO:0000313" key="5">
    <source>
        <dbReference type="EMBL" id="TDG16032.1"/>
    </source>
</evidence>
<name>A0A4R5LX40_9GAMM</name>
<dbReference type="EMBL" id="SMSE01000001">
    <property type="protein sequence ID" value="TDG16032.1"/>
    <property type="molecule type" value="Genomic_DNA"/>
</dbReference>
<dbReference type="OrthoDB" id="9796124at2"/>
<dbReference type="InterPro" id="IPR001845">
    <property type="entry name" value="HTH_ArsR_DNA-bd_dom"/>
</dbReference>
<accession>A0A4R5LX40</accession>
<dbReference type="InterPro" id="IPR051011">
    <property type="entry name" value="Metal_resp_trans_reg"/>
</dbReference>
<dbReference type="Gene3D" id="1.10.10.10">
    <property type="entry name" value="Winged helix-like DNA-binding domain superfamily/Winged helix DNA-binding domain"/>
    <property type="match status" value="1"/>
</dbReference>
<protein>
    <submittedName>
        <fullName evidence="5">Transcriptional regulator</fullName>
    </submittedName>
</protein>
<feature type="domain" description="HTH arsR-type" evidence="4">
    <location>
        <begin position="1"/>
        <end position="93"/>
    </location>
</feature>
<keyword evidence="2" id="KW-0238">DNA-binding</keyword>
<dbReference type="PANTHER" id="PTHR43132">
    <property type="entry name" value="ARSENICAL RESISTANCE OPERON REPRESSOR ARSR-RELATED"/>
    <property type="match status" value="1"/>
</dbReference>
<dbReference type="InterPro" id="IPR036390">
    <property type="entry name" value="WH_DNA-bd_sf"/>
</dbReference>
<keyword evidence="1" id="KW-0805">Transcription regulation</keyword>
<dbReference type="PRINTS" id="PR00778">
    <property type="entry name" value="HTHARSR"/>
</dbReference>
<dbReference type="CDD" id="cd00090">
    <property type="entry name" value="HTH_ARSR"/>
    <property type="match status" value="1"/>
</dbReference>
<evidence type="ECO:0000256" key="3">
    <source>
        <dbReference type="ARBA" id="ARBA00023163"/>
    </source>
</evidence>
<organism evidence="5 6">
    <name type="scientific">Seongchinamella unica</name>
    <dbReference type="NCBI Taxonomy" id="2547392"/>
    <lineage>
        <taxon>Bacteria</taxon>
        <taxon>Pseudomonadati</taxon>
        <taxon>Pseudomonadota</taxon>
        <taxon>Gammaproteobacteria</taxon>
        <taxon>Cellvibrionales</taxon>
        <taxon>Halieaceae</taxon>
        <taxon>Seongchinamella</taxon>
    </lineage>
</organism>
<dbReference type="Pfam" id="PF01022">
    <property type="entry name" value="HTH_5"/>
    <property type="match status" value="1"/>
</dbReference>
<dbReference type="InterPro" id="IPR011991">
    <property type="entry name" value="ArsR-like_HTH"/>
</dbReference>
<dbReference type="SUPFAM" id="SSF46785">
    <property type="entry name" value="Winged helix' DNA-binding domain"/>
    <property type="match status" value="1"/>
</dbReference>
<keyword evidence="3" id="KW-0804">Transcription</keyword>
<evidence type="ECO:0000259" key="4">
    <source>
        <dbReference type="PROSITE" id="PS50987"/>
    </source>
</evidence>
<dbReference type="GO" id="GO:0003700">
    <property type="term" value="F:DNA-binding transcription factor activity"/>
    <property type="evidence" value="ECO:0007669"/>
    <property type="project" value="InterPro"/>
</dbReference>